<reference evidence="6 7" key="1">
    <citation type="journal article" date="2017" name="Mol. Plant">
        <title>The Genome of Medicinal Plant Macleaya cordata Provides New Insights into Benzylisoquinoline Alkaloids Metabolism.</title>
        <authorList>
            <person name="Liu X."/>
            <person name="Liu Y."/>
            <person name="Huang P."/>
            <person name="Ma Y."/>
            <person name="Qing Z."/>
            <person name="Tang Q."/>
            <person name="Cao H."/>
            <person name="Cheng P."/>
            <person name="Zheng Y."/>
            <person name="Yuan Z."/>
            <person name="Zhou Y."/>
            <person name="Liu J."/>
            <person name="Tang Z."/>
            <person name="Zhuo Y."/>
            <person name="Zhang Y."/>
            <person name="Yu L."/>
            <person name="Huang J."/>
            <person name="Yang P."/>
            <person name="Peng Q."/>
            <person name="Zhang J."/>
            <person name="Jiang W."/>
            <person name="Zhang Z."/>
            <person name="Lin K."/>
            <person name="Ro D.K."/>
            <person name="Chen X."/>
            <person name="Xiong X."/>
            <person name="Shang Y."/>
            <person name="Huang S."/>
            <person name="Zeng J."/>
        </authorList>
    </citation>
    <scope>NUCLEOTIDE SEQUENCE [LARGE SCALE GENOMIC DNA]</scope>
    <source>
        <strain evidence="7">cv. BLH2017</strain>
        <tissue evidence="6">Root</tissue>
    </source>
</reference>
<sequence length="137" mass="15535">MIGPRHCEVCKDAPSKYKCPSCLAPYCSLLCYKKHKGEDLVDRGFPKRTNLRRSMVFDDQMASTRKIHADVVGNSVLSVQILWRGMETTQTTFWACDIGFYRRDGTCTMEKTQLLLGLDIDITLQTIKLGHLSDITS</sequence>
<dbReference type="GO" id="GO:0008270">
    <property type="term" value="F:zinc ion binding"/>
    <property type="evidence" value="ECO:0007669"/>
    <property type="project" value="UniProtKB-UniRule"/>
</dbReference>
<proteinExistence type="predicted"/>
<accession>A0A200QR83</accession>
<dbReference type="InterPro" id="IPR051639">
    <property type="entry name" value="BCD1"/>
</dbReference>
<dbReference type="OrthoDB" id="18412at2759"/>
<dbReference type="GO" id="GO:0000492">
    <property type="term" value="P:box C/D snoRNP assembly"/>
    <property type="evidence" value="ECO:0007669"/>
    <property type="project" value="TreeGrafter"/>
</dbReference>
<organism evidence="6 7">
    <name type="scientific">Macleaya cordata</name>
    <name type="common">Five-seeded plume-poppy</name>
    <name type="synonym">Bocconia cordata</name>
    <dbReference type="NCBI Taxonomy" id="56857"/>
    <lineage>
        <taxon>Eukaryota</taxon>
        <taxon>Viridiplantae</taxon>
        <taxon>Streptophyta</taxon>
        <taxon>Embryophyta</taxon>
        <taxon>Tracheophyta</taxon>
        <taxon>Spermatophyta</taxon>
        <taxon>Magnoliopsida</taxon>
        <taxon>Ranunculales</taxon>
        <taxon>Papaveraceae</taxon>
        <taxon>Papaveroideae</taxon>
        <taxon>Macleaya</taxon>
    </lineage>
</organism>
<dbReference type="PANTHER" id="PTHR13483">
    <property type="entry name" value="BOX C_D SNORNA PROTEIN 1-RELATED"/>
    <property type="match status" value="1"/>
</dbReference>
<dbReference type="GO" id="GO:0005634">
    <property type="term" value="C:nucleus"/>
    <property type="evidence" value="ECO:0007669"/>
    <property type="project" value="TreeGrafter"/>
</dbReference>
<evidence type="ECO:0000313" key="7">
    <source>
        <dbReference type="Proteomes" id="UP000195402"/>
    </source>
</evidence>
<evidence type="ECO:0000256" key="4">
    <source>
        <dbReference type="PROSITE-ProRule" id="PRU00453"/>
    </source>
</evidence>
<dbReference type="Gene3D" id="3.30.60.190">
    <property type="match status" value="1"/>
</dbReference>
<dbReference type="EMBL" id="MVGT01001326">
    <property type="protein sequence ID" value="OVA12945.1"/>
    <property type="molecule type" value="Genomic_DNA"/>
</dbReference>
<keyword evidence="2 4" id="KW-0863">Zinc-finger</keyword>
<dbReference type="Proteomes" id="UP000195402">
    <property type="component" value="Unassembled WGS sequence"/>
</dbReference>
<dbReference type="SUPFAM" id="SSF144232">
    <property type="entry name" value="HIT/MYND zinc finger-like"/>
    <property type="match status" value="1"/>
</dbReference>
<evidence type="ECO:0000313" key="6">
    <source>
        <dbReference type="EMBL" id="OVA12945.1"/>
    </source>
</evidence>
<keyword evidence="3" id="KW-0862">Zinc</keyword>
<dbReference type="InParanoid" id="A0A200QR83"/>
<keyword evidence="1" id="KW-0479">Metal-binding</keyword>
<dbReference type="PANTHER" id="PTHR13483:SF11">
    <property type="entry name" value="ZINC FINGER HIT DOMAIN-CONTAINING PROTEIN 3"/>
    <property type="match status" value="1"/>
</dbReference>
<dbReference type="GO" id="GO:0070761">
    <property type="term" value="C:pre-snoRNP complex"/>
    <property type="evidence" value="ECO:0007669"/>
    <property type="project" value="TreeGrafter"/>
</dbReference>
<evidence type="ECO:0000256" key="1">
    <source>
        <dbReference type="ARBA" id="ARBA00022723"/>
    </source>
</evidence>
<evidence type="ECO:0000256" key="2">
    <source>
        <dbReference type="ARBA" id="ARBA00022771"/>
    </source>
</evidence>
<gene>
    <name evidence="6" type="ORF">BVC80_8475g1</name>
</gene>
<dbReference type="Pfam" id="PF04438">
    <property type="entry name" value="zf-HIT"/>
    <property type="match status" value="1"/>
</dbReference>
<name>A0A200QR83_MACCD</name>
<evidence type="ECO:0000256" key="3">
    <source>
        <dbReference type="ARBA" id="ARBA00022833"/>
    </source>
</evidence>
<dbReference type="AlphaFoldDB" id="A0A200QR83"/>
<dbReference type="GO" id="GO:0048254">
    <property type="term" value="P:snoRNA localization"/>
    <property type="evidence" value="ECO:0007669"/>
    <property type="project" value="TreeGrafter"/>
</dbReference>
<dbReference type="CDD" id="cd23024">
    <property type="entry name" value="zf-HIT_ZNHIT2-3"/>
    <property type="match status" value="1"/>
</dbReference>
<dbReference type="GO" id="GO:0000463">
    <property type="term" value="P:maturation of LSU-rRNA from tricistronic rRNA transcript (SSU-rRNA, 5.8S rRNA, LSU-rRNA)"/>
    <property type="evidence" value="ECO:0007669"/>
    <property type="project" value="TreeGrafter"/>
</dbReference>
<dbReference type="PROSITE" id="PS51083">
    <property type="entry name" value="ZF_HIT"/>
    <property type="match status" value="1"/>
</dbReference>
<keyword evidence="7" id="KW-1185">Reference proteome</keyword>
<dbReference type="STRING" id="56857.A0A200QR83"/>
<dbReference type="InterPro" id="IPR007529">
    <property type="entry name" value="Znf_HIT"/>
</dbReference>
<evidence type="ECO:0000259" key="5">
    <source>
        <dbReference type="PROSITE" id="PS51083"/>
    </source>
</evidence>
<protein>
    <submittedName>
        <fullName evidence="6">Zinc finger protein</fullName>
    </submittedName>
</protein>
<comment type="caution">
    <text evidence="6">The sequence shown here is derived from an EMBL/GenBank/DDBJ whole genome shotgun (WGS) entry which is preliminary data.</text>
</comment>
<feature type="domain" description="HIT-type" evidence="5">
    <location>
        <begin position="7"/>
        <end position="40"/>
    </location>
</feature>